<proteinExistence type="predicted"/>
<dbReference type="EMBL" id="ML211046">
    <property type="protein sequence ID" value="TFK90407.1"/>
    <property type="molecule type" value="Genomic_DNA"/>
</dbReference>
<evidence type="ECO:0000313" key="3">
    <source>
        <dbReference type="Proteomes" id="UP000308197"/>
    </source>
</evidence>
<accession>A0A5C3PMW3</accession>
<gene>
    <name evidence="2" type="ORF">K466DRAFT_583738</name>
</gene>
<organism evidence="2 3">
    <name type="scientific">Polyporus arcularius HHB13444</name>
    <dbReference type="NCBI Taxonomy" id="1314778"/>
    <lineage>
        <taxon>Eukaryota</taxon>
        <taxon>Fungi</taxon>
        <taxon>Dikarya</taxon>
        <taxon>Basidiomycota</taxon>
        <taxon>Agaricomycotina</taxon>
        <taxon>Agaricomycetes</taxon>
        <taxon>Polyporales</taxon>
        <taxon>Polyporaceae</taxon>
        <taxon>Polyporus</taxon>
    </lineage>
</organism>
<evidence type="ECO:0000256" key="1">
    <source>
        <dbReference type="SAM" id="MobiDB-lite"/>
    </source>
</evidence>
<name>A0A5C3PMW3_9APHY</name>
<feature type="non-terminal residue" evidence="2">
    <location>
        <position position="65"/>
    </location>
</feature>
<dbReference type="Proteomes" id="UP000308197">
    <property type="component" value="Unassembled WGS sequence"/>
</dbReference>
<reference evidence="2 3" key="1">
    <citation type="journal article" date="2019" name="Nat. Ecol. Evol.">
        <title>Megaphylogeny resolves global patterns of mushroom evolution.</title>
        <authorList>
            <person name="Varga T."/>
            <person name="Krizsan K."/>
            <person name="Foldi C."/>
            <person name="Dima B."/>
            <person name="Sanchez-Garcia M."/>
            <person name="Sanchez-Ramirez S."/>
            <person name="Szollosi G.J."/>
            <person name="Szarkandi J.G."/>
            <person name="Papp V."/>
            <person name="Albert L."/>
            <person name="Andreopoulos W."/>
            <person name="Angelini C."/>
            <person name="Antonin V."/>
            <person name="Barry K.W."/>
            <person name="Bougher N.L."/>
            <person name="Buchanan P."/>
            <person name="Buyck B."/>
            <person name="Bense V."/>
            <person name="Catcheside P."/>
            <person name="Chovatia M."/>
            <person name="Cooper J."/>
            <person name="Damon W."/>
            <person name="Desjardin D."/>
            <person name="Finy P."/>
            <person name="Geml J."/>
            <person name="Haridas S."/>
            <person name="Hughes K."/>
            <person name="Justo A."/>
            <person name="Karasinski D."/>
            <person name="Kautmanova I."/>
            <person name="Kiss B."/>
            <person name="Kocsube S."/>
            <person name="Kotiranta H."/>
            <person name="LaButti K.M."/>
            <person name="Lechner B.E."/>
            <person name="Liimatainen K."/>
            <person name="Lipzen A."/>
            <person name="Lukacs Z."/>
            <person name="Mihaltcheva S."/>
            <person name="Morgado L.N."/>
            <person name="Niskanen T."/>
            <person name="Noordeloos M.E."/>
            <person name="Ohm R.A."/>
            <person name="Ortiz-Santana B."/>
            <person name="Ovrebo C."/>
            <person name="Racz N."/>
            <person name="Riley R."/>
            <person name="Savchenko A."/>
            <person name="Shiryaev A."/>
            <person name="Soop K."/>
            <person name="Spirin V."/>
            <person name="Szebenyi C."/>
            <person name="Tomsovsky M."/>
            <person name="Tulloss R.E."/>
            <person name="Uehling J."/>
            <person name="Grigoriev I.V."/>
            <person name="Vagvolgyi C."/>
            <person name="Papp T."/>
            <person name="Martin F.M."/>
            <person name="Miettinen O."/>
            <person name="Hibbett D.S."/>
            <person name="Nagy L.G."/>
        </authorList>
    </citation>
    <scope>NUCLEOTIDE SEQUENCE [LARGE SCALE GENOMIC DNA]</scope>
    <source>
        <strain evidence="2 3">HHB13444</strain>
    </source>
</reference>
<feature type="region of interest" description="Disordered" evidence="1">
    <location>
        <begin position="1"/>
        <end position="65"/>
    </location>
</feature>
<keyword evidence="3" id="KW-1185">Reference proteome</keyword>
<feature type="non-terminal residue" evidence="2">
    <location>
        <position position="1"/>
    </location>
</feature>
<protein>
    <submittedName>
        <fullName evidence="2">Uncharacterized protein</fullName>
    </submittedName>
</protein>
<sequence>AHISVGRHSADAGLVSQHTLNGSPEPLPNPYERSTSQTALDKELPALPSRPTFRRPPAPDRPLSV</sequence>
<dbReference type="InParanoid" id="A0A5C3PMW3"/>
<feature type="compositionally biased region" description="Pro residues" evidence="1">
    <location>
        <begin position="54"/>
        <end position="65"/>
    </location>
</feature>
<dbReference type="AlphaFoldDB" id="A0A5C3PMW3"/>
<evidence type="ECO:0000313" key="2">
    <source>
        <dbReference type="EMBL" id="TFK90407.1"/>
    </source>
</evidence>